<dbReference type="Proteomes" id="UP000230607">
    <property type="component" value="Chromosome 1"/>
</dbReference>
<comment type="catalytic activity">
    <reaction evidence="9 10">
        <text>Couples ATP hydrolysis with the unwinding of duplex DNA by translocating in the 3'-5' direction.</text>
        <dbReference type="EC" id="5.6.2.4"/>
    </reaction>
</comment>
<evidence type="ECO:0000256" key="4">
    <source>
        <dbReference type="ARBA" id="ARBA00022806"/>
    </source>
</evidence>
<dbReference type="InterPro" id="IPR001650">
    <property type="entry name" value="Helicase_C-like"/>
</dbReference>
<dbReference type="Pfam" id="PF21280">
    <property type="entry name" value="Helicase_dom4_arc"/>
    <property type="match status" value="1"/>
</dbReference>
<feature type="domain" description="Helicase ATP-binding" evidence="11">
    <location>
        <begin position="33"/>
        <end position="204"/>
    </location>
</feature>
<keyword evidence="14" id="KW-1185">Reference proteome</keyword>
<evidence type="ECO:0000256" key="7">
    <source>
        <dbReference type="ARBA" id="ARBA00023204"/>
    </source>
</evidence>
<dbReference type="InterPro" id="IPR036390">
    <property type="entry name" value="WH_DNA-bd_sf"/>
</dbReference>
<keyword evidence="3 10" id="KW-0378">Hydrolase</keyword>
<comment type="function">
    <text evidence="10">DNA-dependent ATPase and 3'-5' DNA helicase that may be involved in repair of stalled replication forks.</text>
</comment>
<dbReference type="InterPro" id="IPR011545">
    <property type="entry name" value="DEAD/DEAH_box_helicase_dom"/>
</dbReference>
<dbReference type="GO" id="GO:0006281">
    <property type="term" value="P:DNA repair"/>
    <property type="evidence" value="ECO:0007669"/>
    <property type="project" value="UniProtKB-UniRule"/>
</dbReference>
<feature type="domain" description="Helicase C-terminal" evidence="12">
    <location>
        <begin position="238"/>
        <end position="439"/>
    </location>
</feature>
<comment type="similarity">
    <text evidence="10">Belongs to the helicase family. Hel308 subfamily.</text>
</comment>
<dbReference type="EMBL" id="LT841358">
    <property type="protein sequence ID" value="SMH71825.1"/>
    <property type="molecule type" value="Genomic_DNA"/>
</dbReference>
<dbReference type="InterPro" id="IPR014001">
    <property type="entry name" value="Helicase_ATP-bd"/>
</dbReference>
<dbReference type="Pfam" id="PF00270">
    <property type="entry name" value="DEAD"/>
    <property type="match status" value="1"/>
</dbReference>
<protein>
    <recommendedName>
        <fullName evidence="10">ATP-dependent DNA helicase Hel308</fullName>
        <ecNumber evidence="10">5.6.2.4</ecNumber>
    </recommendedName>
    <alternativeName>
        <fullName evidence="10">DNA 3'-5' helicase Hel308</fullName>
    </alternativeName>
</protein>
<dbReference type="FunFam" id="3.40.50.300:FF:003787">
    <property type="entry name" value="ATP-dependent DNA helicase Hel308"/>
    <property type="match status" value="1"/>
</dbReference>
<dbReference type="HAMAP" id="MF_00442">
    <property type="entry name" value="Helicase_Hel308"/>
    <property type="match status" value="1"/>
</dbReference>
<evidence type="ECO:0000256" key="8">
    <source>
        <dbReference type="ARBA" id="ARBA00023235"/>
    </source>
</evidence>
<keyword evidence="8 10" id="KW-0413">Isomerase</keyword>
<evidence type="ECO:0000259" key="12">
    <source>
        <dbReference type="PROSITE" id="PS51194"/>
    </source>
</evidence>
<dbReference type="EC" id="5.6.2.4" evidence="10"/>
<dbReference type="SUPFAM" id="SSF52540">
    <property type="entry name" value="P-loop containing nucleoside triphosphate hydrolases"/>
    <property type="match status" value="2"/>
</dbReference>
<dbReference type="SMART" id="SM00278">
    <property type="entry name" value="HhH1"/>
    <property type="match status" value="2"/>
</dbReference>
<dbReference type="OrthoDB" id="371946at2157"/>
<proteinExistence type="inferred from homology"/>
<evidence type="ECO:0000256" key="3">
    <source>
        <dbReference type="ARBA" id="ARBA00022801"/>
    </source>
</evidence>
<evidence type="ECO:0000259" key="11">
    <source>
        <dbReference type="PROSITE" id="PS51192"/>
    </source>
</evidence>
<dbReference type="CDD" id="cd18795">
    <property type="entry name" value="SF2_C_Ski2"/>
    <property type="match status" value="1"/>
</dbReference>
<keyword evidence="2 10" id="KW-0227">DNA damage</keyword>
<evidence type="ECO:0000313" key="13">
    <source>
        <dbReference type="EMBL" id="SMH71825.1"/>
    </source>
</evidence>
<sequence>MKIEQLDIPPLTIEFLQKSGYVSLYPPQEKTVKAGLLEGKSILVSAPTASGKTLIAILAIIKHLSEKRGKVIYLSPLKALASEKFNEFKKLGSDGLGKNLKIQISTGDFDMSDKNLGQNDILVLTNEKMDSIIRQGAEWLDQISLVIADEVHLLGDDDRGPTLEIVLTKMKLLPQKPQILALSATVTNADEIADWLGCELVLSEWRPVPLSEGVYDQGIVTMQDRKKFEVQTSIRGPPVDLGLDSLNSGGQAILFAETRARSVSLATKASEAVLKTLNTEEKEVLGKISQKILDDNEHTELVKTLAGLIKNGVAFHHAGLNPNCRDLIESEFRNRRIKILASTPTLAAGVNLPARRVVIANMSRYDAKYGVNKPISILEYKQLCGRAGRPQYDKYGEAIIVGNSNSDEIFDYYINGTPEPISSKLTGDKALRIHLLSFISTNPGIKGDDIVEFFSKTLSGSQERKTTIKFHIQISLRYLESEELVKQKGNRYIATDFGKKTSTLYIDPLTAVLFRKSLEKISTQGHVLGLLHLITISEDFFPKFSLRNKDYEFIGTLIENYADQLIEPISEYDCNRSLLAIHAWINESSEIFLSDNFGIESGDMHRMVETTDWLIHSLYEIAKLEKKDEILTEIDSLRSRVAYGIKEELGDLVQVKGIGRVRARVLFKNGIKTREDLTSISVEKLAKMDKIGPIVAENIKTHLKKIR</sequence>
<dbReference type="InterPro" id="IPR027417">
    <property type="entry name" value="P-loop_NTPase"/>
</dbReference>
<dbReference type="InterPro" id="IPR003583">
    <property type="entry name" value="Hlx-hairpin-Hlx_DNA-bd_motif"/>
</dbReference>
<keyword evidence="6 10" id="KW-0238">DNA-binding</keyword>
<gene>
    <name evidence="10" type="primary">hel308</name>
    <name evidence="13" type="ORF">NCS_11637</name>
</gene>
<dbReference type="SUPFAM" id="SSF46785">
    <property type="entry name" value="Winged helix' DNA-binding domain"/>
    <property type="match status" value="1"/>
</dbReference>
<dbReference type="SMART" id="SM00487">
    <property type="entry name" value="DEXDc"/>
    <property type="match status" value="1"/>
</dbReference>
<organism evidence="13 14">
    <name type="scientific">Candidatus Nitrosotalea okcheonensis</name>
    <dbReference type="NCBI Taxonomy" id="1903276"/>
    <lineage>
        <taxon>Archaea</taxon>
        <taxon>Nitrososphaerota</taxon>
        <taxon>Nitrososphaeria</taxon>
        <taxon>Nitrosotaleales</taxon>
        <taxon>Nitrosotaleaceae</taxon>
        <taxon>Nitrosotalea</taxon>
    </lineage>
</organism>
<dbReference type="GO" id="GO:0003677">
    <property type="term" value="F:DNA binding"/>
    <property type="evidence" value="ECO:0007669"/>
    <property type="project" value="UniProtKB-UniRule"/>
</dbReference>
<name>A0A2H1FGC6_9ARCH</name>
<dbReference type="InterPro" id="IPR050474">
    <property type="entry name" value="Hel308_SKI2-like"/>
</dbReference>
<comment type="subunit">
    <text evidence="10">Monomer.</text>
</comment>
<dbReference type="Pfam" id="PF00271">
    <property type="entry name" value="Helicase_C"/>
    <property type="match status" value="1"/>
</dbReference>
<dbReference type="InterPro" id="IPR048772">
    <property type="entry name" value="Hel308-like_dom4"/>
</dbReference>
<dbReference type="Gene3D" id="1.10.3380.30">
    <property type="match status" value="1"/>
</dbReference>
<evidence type="ECO:0000256" key="1">
    <source>
        <dbReference type="ARBA" id="ARBA00022741"/>
    </source>
</evidence>
<dbReference type="GO" id="GO:0005524">
    <property type="term" value="F:ATP binding"/>
    <property type="evidence" value="ECO:0007669"/>
    <property type="project" value="UniProtKB-UniRule"/>
</dbReference>
<feature type="binding site" evidence="10">
    <location>
        <position position="28"/>
    </location>
    <ligand>
        <name>ATP</name>
        <dbReference type="ChEBI" id="CHEBI:30616"/>
    </ligand>
</feature>
<comment type="catalytic activity">
    <reaction evidence="10">
        <text>ATP + H2O = ADP + phosphate + H(+)</text>
        <dbReference type="Rhea" id="RHEA:13065"/>
        <dbReference type="ChEBI" id="CHEBI:15377"/>
        <dbReference type="ChEBI" id="CHEBI:15378"/>
        <dbReference type="ChEBI" id="CHEBI:30616"/>
        <dbReference type="ChEBI" id="CHEBI:43474"/>
        <dbReference type="ChEBI" id="CHEBI:456216"/>
        <dbReference type="EC" id="5.6.2.4"/>
    </reaction>
</comment>
<dbReference type="AlphaFoldDB" id="A0A2H1FGC6"/>
<keyword evidence="1 10" id="KW-0547">Nucleotide-binding</keyword>
<evidence type="ECO:0000313" key="14">
    <source>
        <dbReference type="Proteomes" id="UP000230607"/>
    </source>
</evidence>
<evidence type="ECO:0000256" key="2">
    <source>
        <dbReference type="ARBA" id="ARBA00022763"/>
    </source>
</evidence>
<dbReference type="RefSeq" id="WP_157927726.1">
    <property type="nucleotide sequence ID" value="NZ_LT841358.1"/>
</dbReference>
<evidence type="ECO:0000256" key="6">
    <source>
        <dbReference type="ARBA" id="ARBA00023125"/>
    </source>
</evidence>
<reference evidence="14" key="1">
    <citation type="submission" date="2017-03" db="EMBL/GenBank/DDBJ databases">
        <authorList>
            <person name="Herbold C."/>
        </authorList>
    </citation>
    <scope>NUCLEOTIDE SEQUENCE [LARGE SCALE GENOMIC DNA]</scope>
</reference>
<dbReference type="InterPro" id="IPR022965">
    <property type="entry name" value="Helicase_Hel308"/>
</dbReference>
<dbReference type="Gene3D" id="1.10.150.20">
    <property type="entry name" value="5' to 3' exonuclease, C-terminal subdomain"/>
    <property type="match status" value="1"/>
</dbReference>
<keyword evidence="5 10" id="KW-0067">ATP-binding</keyword>
<evidence type="ECO:0000256" key="10">
    <source>
        <dbReference type="HAMAP-Rule" id="MF_00442"/>
    </source>
</evidence>
<dbReference type="PANTHER" id="PTHR47961">
    <property type="entry name" value="DNA POLYMERASE THETA, PUTATIVE (AFU_ORTHOLOGUE AFUA_1G05260)-RELATED"/>
    <property type="match status" value="1"/>
</dbReference>
<dbReference type="PROSITE" id="PS51194">
    <property type="entry name" value="HELICASE_CTER"/>
    <property type="match status" value="1"/>
</dbReference>
<dbReference type="Gene3D" id="3.40.50.300">
    <property type="entry name" value="P-loop containing nucleotide triphosphate hydrolases"/>
    <property type="match status" value="2"/>
</dbReference>
<evidence type="ECO:0000256" key="9">
    <source>
        <dbReference type="ARBA" id="ARBA00034617"/>
    </source>
</evidence>
<dbReference type="SUPFAM" id="SSF158702">
    <property type="entry name" value="Sec63 N-terminal domain-like"/>
    <property type="match status" value="1"/>
</dbReference>
<keyword evidence="7 10" id="KW-0234">DNA repair</keyword>
<dbReference type="SMART" id="SM00490">
    <property type="entry name" value="HELICc"/>
    <property type="match status" value="1"/>
</dbReference>
<evidence type="ECO:0000256" key="5">
    <source>
        <dbReference type="ARBA" id="ARBA00022840"/>
    </source>
</evidence>
<dbReference type="PROSITE" id="PS51192">
    <property type="entry name" value="HELICASE_ATP_BIND_1"/>
    <property type="match status" value="1"/>
</dbReference>
<dbReference type="GO" id="GO:0016887">
    <property type="term" value="F:ATP hydrolysis activity"/>
    <property type="evidence" value="ECO:0007669"/>
    <property type="project" value="RHEA"/>
</dbReference>
<accession>A0A2H1FGC6</accession>
<keyword evidence="4 10" id="KW-0347">Helicase</keyword>
<dbReference type="GO" id="GO:0043138">
    <property type="term" value="F:3'-5' DNA helicase activity"/>
    <property type="evidence" value="ECO:0007669"/>
    <property type="project" value="UniProtKB-UniRule"/>
</dbReference>
<dbReference type="PANTHER" id="PTHR47961:SF10">
    <property type="entry name" value="ATP-DEPENDENT DNA HELICASE HEL308"/>
    <property type="match status" value="1"/>
</dbReference>
<dbReference type="Pfam" id="PF14520">
    <property type="entry name" value="HHH_5"/>
    <property type="match status" value="1"/>
</dbReference>